<keyword evidence="2" id="KW-1185">Reference proteome</keyword>
<dbReference type="EMBL" id="EAAA01001017">
    <property type="status" value="NOT_ANNOTATED_CDS"/>
    <property type="molecule type" value="Genomic_DNA"/>
</dbReference>
<evidence type="ECO:0000313" key="2">
    <source>
        <dbReference type="Proteomes" id="UP000008144"/>
    </source>
</evidence>
<dbReference type="Proteomes" id="UP000008144">
    <property type="component" value="Chromosome 12"/>
</dbReference>
<proteinExistence type="predicted"/>
<reference evidence="1" key="3">
    <citation type="submission" date="2025-08" db="UniProtKB">
        <authorList>
            <consortium name="Ensembl"/>
        </authorList>
    </citation>
    <scope>IDENTIFICATION</scope>
</reference>
<evidence type="ECO:0000313" key="1">
    <source>
        <dbReference type="Ensembl" id="ENSCINP00000034398.1"/>
    </source>
</evidence>
<name>H2XXL4_CIOIN</name>
<dbReference type="HOGENOM" id="CLU_3319777_0_0_1"/>
<organism evidence="1 2">
    <name type="scientific">Ciona intestinalis</name>
    <name type="common">Transparent sea squirt</name>
    <name type="synonym">Ascidia intestinalis</name>
    <dbReference type="NCBI Taxonomy" id="7719"/>
    <lineage>
        <taxon>Eukaryota</taxon>
        <taxon>Metazoa</taxon>
        <taxon>Chordata</taxon>
        <taxon>Tunicata</taxon>
        <taxon>Ascidiacea</taxon>
        <taxon>Phlebobranchia</taxon>
        <taxon>Cionidae</taxon>
        <taxon>Ciona</taxon>
    </lineage>
</organism>
<protein>
    <submittedName>
        <fullName evidence="1">Uncharacterized protein</fullName>
    </submittedName>
</protein>
<sequence length="39" mass="4629">MNFTKPTITVYLIPAIVHQKFYYYHINQTLSFDKPLVAI</sequence>
<accession>H2XXL4</accession>
<reference evidence="2" key="1">
    <citation type="journal article" date="2002" name="Science">
        <title>The draft genome of Ciona intestinalis: insights into chordate and vertebrate origins.</title>
        <authorList>
            <person name="Dehal P."/>
            <person name="Satou Y."/>
            <person name="Campbell R.K."/>
            <person name="Chapman J."/>
            <person name="Degnan B."/>
            <person name="De Tomaso A."/>
            <person name="Davidson B."/>
            <person name="Di Gregorio A."/>
            <person name="Gelpke M."/>
            <person name="Goodstein D.M."/>
            <person name="Harafuji N."/>
            <person name="Hastings K.E."/>
            <person name="Ho I."/>
            <person name="Hotta K."/>
            <person name="Huang W."/>
            <person name="Kawashima T."/>
            <person name="Lemaire P."/>
            <person name="Martinez D."/>
            <person name="Meinertzhagen I.A."/>
            <person name="Necula S."/>
            <person name="Nonaka M."/>
            <person name="Putnam N."/>
            <person name="Rash S."/>
            <person name="Saiga H."/>
            <person name="Satake M."/>
            <person name="Terry A."/>
            <person name="Yamada L."/>
            <person name="Wang H.G."/>
            <person name="Awazu S."/>
            <person name="Azumi K."/>
            <person name="Boore J."/>
            <person name="Branno M."/>
            <person name="Chin-Bow S."/>
            <person name="DeSantis R."/>
            <person name="Doyle S."/>
            <person name="Francino P."/>
            <person name="Keys D.N."/>
            <person name="Haga S."/>
            <person name="Hayashi H."/>
            <person name="Hino K."/>
            <person name="Imai K.S."/>
            <person name="Inaba K."/>
            <person name="Kano S."/>
            <person name="Kobayashi K."/>
            <person name="Kobayashi M."/>
            <person name="Lee B.I."/>
            <person name="Makabe K.W."/>
            <person name="Manohar C."/>
            <person name="Matassi G."/>
            <person name="Medina M."/>
            <person name="Mochizuki Y."/>
            <person name="Mount S."/>
            <person name="Morishita T."/>
            <person name="Miura S."/>
            <person name="Nakayama A."/>
            <person name="Nishizaka S."/>
            <person name="Nomoto H."/>
            <person name="Ohta F."/>
            <person name="Oishi K."/>
            <person name="Rigoutsos I."/>
            <person name="Sano M."/>
            <person name="Sasaki A."/>
            <person name="Sasakura Y."/>
            <person name="Shoguchi E."/>
            <person name="Shin-i T."/>
            <person name="Spagnuolo A."/>
            <person name="Stainier D."/>
            <person name="Suzuki M.M."/>
            <person name="Tassy O."/>
            <person name="Takatori N."/>
            <person name="Tokuoka M."/>
            <person name="Yagi K."/>
            <person name="Yoshizaki F."/>
            <person name="Wada S."/>
            <person name="Zhang C."/>
            <person name="Hyatt P.D."/>
            <person name="Larimer F."/>
            <person name="Detter C."/>
            <person name="Doggett N."/>
            <person name="Glavina T."/>
            <person name="Hawkins T."/>
            <person name="Richardson P."/>
            <person name="Lucas S."/>
            <person name="Kohara Y."/>
            <person name="Levine M."/>
            <person name="Satoh N."/>
            <person name="Rokhsar D.S."/>
        </authorList>
    </citation>
    <scope>NUCLEOTIDE SEQUENCE [LARGE SCALE GENOMIC DNA]</scope>
</reference>
<reference evidence="1" key="2">
    <citation type="journal article" date="2008" name="Genome Biol.">
        <title>Improved genome assembly and evidence-based global gene model set for the chordate Ciona intestinalis: new insight into intron and operon populations.</title>
        <authorList>
            <person name="Satou Y."/>
            <person name="Mineta K."/>
            <person name="Ogasawara M."/>
            <person name="Sasakura Y."/>
            <person name="Shoguchi E."/>
            <person name="Ueno K."/>
            <person name="Yamada L."/>
            <person name="Matsumoto J."/>
            <person name="Wasserscheid J."/>
            <person name="Dewar K."/>
            <person name="Wiley G.B."/>
            <person name="Macmil S.L."/>
            <person name="Roe B.A."/>
            <person name="Zeller R.W."/>
            <person name="Hastings K.E."/>
            <person name="Lemaire P."/>
            <person name="Lindquist E."/>
            <person name="Endo T."/>
            <person name="Hotta K."/>
            <person name="Inaba K."/>
        </authorList>
    </citation>
    <scope>NUCLEOTIDE SEQUENCE [LARGE SCALE GENOMIC DNA]</scope>
    <source>
        <strain evidence="1">wild type</strain>
    </source>
</reference>
<dbReference type="AlphaFoldDB" id="H2XXL4"/>
<dbReference type="Ensembl" id="ENSCINT00000031359.1">
    <property type="protein sequence ID" value="ENSCINP00000034398.1"/>
    <property type="gene ID" value="ENSCING00000022095.1"/>
</dbReference>
<reference evidence="1" key="4">
    <citation type="submission" date="2025-09" db="UniProtKB">
        <authorList>
            <consortium name="Ensembl"/>
        </authorList>
    </citation>
    <scope>IDENTIFICATION</scope>
</reference>
<dbReference type="InParanoid" id="H2XXL4"/>